<reference evidence="2" key="1">
    <citation type="journal article" date="2022" name="bioRxiv">
        <title>Sequencing and chromosome-scale assembly of the giantPleurodeles waltlgenome.</title>
        <authorList>
            <person name="Brown T."/>
            <person name="Elewa A."/>
            <person name="Iarovenko S."/>
            <person name="Subramanian E."/>
            <person name="Araus A.J."/>
            <person name="Petzold A."/>
            <person name="Susuki M."/>
            <person name="Suzuki K.-i.T."/>
            <person name="Hayashi T."/>
            <person name="Toyoda A."/>
            <person name="Oliveira C."/>
            <person name="Osipova E."/>
            <person name="Leigh N.D."/>
            <person name="Simon A."/>
            <person name="Yun M.H."/>
        </authorList>
    </citation>
    <scope>NUCLEOTIDE SEQUENCE</scope>
    <source>
        <strain evidence="2">20211129_DDA</strain>
        <tissue evidence="2">Liver</tissue>
    </source>
</reference>
<feature type="region of interest" description="Disordered" evidence="1">
    <location>
        <begin position="70"/>
        <end position="117"/>
    </location>
</feature>
<name>A0AAV7S942_PLEWA</name>
<dbReference type="EMBL" id="JANPWB010000008">
    <property type="protein sequence ID" value="KAJ1159573.1"/>
    <property type="molecule type" value="Genomic_DNA"/>
</dbReference>
<feature type="region of interest" description="Disordered" evidence="1">
    <location>
        <begin position="1"/>
        <end position="23"/>
    </location>
</feature>
<sequence>MQNGALARGGIRKGPRKMIGSGEPHCLSWRHRAPMRLEVAAPRPLSDRLAAMQFPSELLLRDALGRRLPPRGTLRSAMGPGGDVRTPQRIRPRHGPAVLRSARVRRPSLYVTRPRPP</sequence>
<accession>A0AAV7S942</accession>
<proteinExistence type="predicted"/>
<evidence type="ECO:0000256" key="1">
    <source>
        <dbReference type="SAM" id="MobiDB-lite"/>
    </source>
</evidence>
<gene>
    <name evidence="2" type="ORF">NDU88_000080</name>
</gene>
<keyword evidence="3" id="KW-1185">Reference proteome</keyword>
<dbReference type="Proteomes" id="UP001066276">
    <property type="component" value="Chromosome 4_2"/>
</dbReference>
<evidence type="ECO:0000313" key="2">
    <source>
        <dbReference type="EMBL" id="KAJ1159573.1"/>
    </source>
</evidence>
<dbReference type="AlphaFoldDB" id="A0AAV7S942"/>
<comment type="caution">
    <text evidence="2">The sequence shown here is derived from an EMBL/GenBank/DDBJ whole genome shotgun (WGS) entry which is preliminary data.</text>
</comment>
<organism evidence="2 3">
    <name type="scientific">Pleurodeles waltl</name>
    <name type="common">Iberian ribbed newt</name>
    <dbReference type="NCBI Taxonomy" id="8319"/>
    <lineage>
        <taxon>Eukaryota</taxon>
        <taxon>Metazoa</taxon>
        <taxon>Chordata</taxon>
        <taxon>Craniata</taxon>
        <taxon>Vertebrata</taxon>
        <taxon>Euteleostomi</taxon>
        <taxon>Amphibia</taxon>
        <taxon>Batrachia</taxon>
        <taxon>Caudata</taxon>
        <taxon>Salamandroidea</taxon>
        <taxon>Salamandridae</taxon>
        <taxon>Pleurodelinae</taxon>
        <taxon>Pleurodeles</taxon>
    </lineage>
</organism>
<protein>
    <submittedName>
        <fullName evidence="2">Uncharacterized protein</fullName>
    </submittedName>
</protein>
<evidence type="ECO:0000313" key="3">
    <source>
        <dbReference type="Proteomes" id="UP001066276"/>
    </source>
</evidence>